<evidence type="ECO:0000313" key="6">
    <source>
        <dbReference type="EMBL" id="MBK4217462.1"/>
    </source>
</evidence>
<dbReference type="GO" id="GO:0000976">
    <property type="term" value="F:transcription cis-regulatory region binding"/>
    <property type="evidence" value="ECO:0007669"/>
    <property type="project" value="TreeGrafter"/>
</dbReference>
<evidence type="ECO:0000256" key="4">
    <source>
        <dbReference type="PROSITE-ProRule" id="PRU00335"/>
    </source>
</evidence>
<keyword evidence="2 4" id="KW-0238">DNA-binding</keyword>
<dbReference type="EMBL" id="JAEPRQ010000007">
    <property type="protein sequence ID" value="MBK4217462.1"/>
    <property type="molecule type" value="Genomic_DNA"/>
</dbReference>
<gene>
    <name evidence="6" type="ORF">JJJ17_16150</name>
</gene>
<name>A0A934SLK6_9RHOB</name>
<proteinExistence type="predicted"/>
<dbReference type="Gene3D" id="1.10.357.10">
    <property type="entry name" value="Tetracycline Repressor, domain 2"/>
    <property type="match status" value="1"/>
</dbReference>
<organism evidence="6 7">
    <name type="scientific">Paracoccus caeni</name>
    <dbReference type="NCBI Taxonomy" id="657651"/>
    <lineage>
        <taxon>Bacteria</taxon>
        <taxon>Pseudomonadati</taxon>
        <taxon>Pseudomonadota</taxon>
        <taxon>Alphaproteobacteria</taxon>
        <taxon>Rhodobacterales</taxon>
        <taxon>Paracoccaceae</taxon>
        <taxon>Paracoccus</taxon>
    </lineage>
</organism>
<evidence type="ECO:0000313" key="7">
    <source>
        <dbReference type="Proteomes" id="UP000640485"/>
    </source>
</evidence>
<dbReference type="Pfam" id="PF00440">
    <property type="entry name" value="TetR_N"/>
    <property type="match status" value="1"/>
</dbReference>
<dbReference type="RefSeq" id="WP_200688235.1">
    <property type="nucleotide sequence ID" value="NZ_JAEPRQ010000007.1"/>
</dbReference>
<evidence type="ECO:0000256" key="3">
    <source>
        <dbReference type="ARBA" id="ARBA00023163"/>
    </source>
</evidence>
<keyword evidence="3" id="KW-0804">Transcription</keyword>
<dbReference type="InterPro" id="IPR009057">
    <property type="entry name" value="Homeodomain-like_sf"/>
</dbReference>
<dbReference type="Proteomes" id="UP000640485">
    <property type="component" value="Unassembled WGS sequence"/>
</dbReference>
<accession>A0A934SLK6</accession>
<sequence length="187" mass="20300">MPRPKTQTDESVLDAALMLMQTSGPDGLTFASLASATGLSAATLVQRFGNKTVLKSAALHQAWDRLDEATATTAERLPQTPGAAIDLLIALSGDYGDIETYAEGLLLLREDLRDPALRQRGTAWKTALTGHLDACFTNTPDTPPNIGELLATHWQGALLWWSFDPQHPVEAYLRDSLTAYLALLIRT</sequence>
<reference evidence="6" key="1">
    <citation type="submission" date="2021-01" db="EMBL/GenBank/DDBJ databases">
        <title>Paracoccus amoyensis sp. nov., isolated from the surface seawater along the coast of Xiamen Island, China.</title>
        <authorList>
            <person name="Lyu L."/>
        </authorList>
    </citation>
    <scope>NUCLEOTIDE SEQUENCE</scope>
    <source>
        <strain evidence="6">MJ17</strain>
    </source>
</reference>
<protein>
    <submittedName>
        <fullName evidence="6">TetR/AcrR family transcriptional regulator</fullName>
    </submittedName>
</protein>
<keyword evidence="7" id="KW-1185">Reference proteome</keyword>
<feature type="domain" description="HTH tetR-type" evidence="5">
    <location>
        <begin position="6"/>
        <end position="66"/>
    </location>
</feature>
<dbReference type="AlphaFoldDB" id="A0A934SLK6"/>
<dbReference type="PANTHER" id="PTHR30055">
    <property type="entry name" value="HTH-TYPE TRANSCRIPTIONAL REGULATOR RUTR"/>
    <property type="match status" value="1"/>
</dbReference>
<evidence type="ECO:0000259" key="5">
    <source>
        <dbReference type="PROSITE" id="PS50977"/>
    </source>
</evidence>
<dbReference type="SUPFAM" id="SSF46689">
    <property type="entry name" value="Homeodomain-like"/>
    <property type="match status" value="1"/>
</dbReference>
<dbReference type="PANTHER" id="PTHR30055:SF234">
    <property type="entry name" value="HTH-TYPE TRANSCRIPTIONAL REGULATOR BETI"/>
    <property type="match status" value="1"/>
</dbReference>
<feature type="DNA-binding region" description="H-T-H motif" evidence="4">
    <location>
        <begin position="29"/>
        <end position="48"/>
    </location>
</feature>
<evidence type="ECO:0000256" key="1">
    <source>
        <dbReference type="ARBA" id="ARBA00023015"/>
    </source>
</evidence>
<keyword evidence="1" id="KW-0805">Transcription regulation</keyword>
<comment type="caution">
    <text evidence="6">The sequence shown here is derived from an EMBL/GenBank/DDBJ whole genome shotgun (WGS) entry which is preliminary data.</text>
</comment>
<dbReference type="InterPro" id="IPR001647">
    <property type="entry name" value="HTH_TetR"/>
</dbReference>
<dbReference type="GO" id="GO:0003700">
    <property type="term" value="F:DNA-binding transcription factor activity"/>
    <property type="evidence" value="ECO:0007669"/>
    <property type="project" value="TreeGrafter"/>
</dbReference>
<dbReference type="PROSITE" id="PS50977">
    <property type="entry name" value="HTH_TETR_2"/>
    <property type="match status" value="1"/>
</dbReference>
<dbReference type="InterPro" id="IPR050109">
    <property type="entry name" value="HTH-type_TetR-like_transc_reg"/>
</dbReference>
<evidence type="ECO:0000256" key="2">
    <source>
        <dbReference type="ARBA" id="ARBA00023125"/>
    </source>
</evidence>